<dbReference type="Proteomes" id="UP000500890">
    <property type="component" value="Chromosome"/>
</dbReference>
<keyword evidence="1" id="KW-0560">Oxidoreductase</keyword>
<feature type="domain" description="Luciferase-like" evidence="3">
    <location>
        <begin position="17"/>
        <end position="311"/>
    </location>
</feature>
<evidence type="ECO:0000313" key="4">
    <source>
        <dbReference type="EMBL" id="QIL47015.1"/>
    </source>
</evidence>
<dbReference type="GO" id="GO:0016705">
    <property type="term" value="F:oxidoreductase activity, acting on paired donors, with incorporation or reduction of molecular oxygen"/>
    <property type="evidence" value="ECO:0007669"/>
    <property type="project" value="InterPro"/>
</dbReference>
<dbReference type="SUPFAM" id="SSF51679">
    <property type="entry name" value="Bacterial luciferase-like"/>
    <property type="match status" value="1"/>
</dbReference>
<dbReference type="PANTHER" id="PTHR30137:SF8">
    <property type="entry name" value="BLR5498 PROTEIN"/>
    <property type="match status" value="1"/>
</dbReference>
<evidence type="ECO:0000256" key="2">
    <source>
        <dbReference type="ARBA" id="ARBA00023033"/>
    </source>
</evidence>
<dbReference type="AlphaFoldDB" id="A0A6G8AQ06"/>
<dbReference type="Pfam" id="PF00296">
    <property type="entry name" value="Bac_luciferase"/>
    <property type="match status" value="1"/>
</dbReference>
<dbReference type="GO" id="GO:0004497">
    <property type="term" value="F:monooxygenase activity"/>
    <property type="evidence" value="ECO:0007669"/>
    <property type="project" value="UniProtKB-KW"/>
</dbReference>
<dbReference type="Gene3D" id="3.20.20.30">
    <property type="entry name" value="Luciferase-like domain"/>
    <property type="match status" value="1"/>
</dbReference>
<keyword evidence="5" id="KW-1185">Reference proteome</keyword>
<proteinExistence type="predicted"/>
<evidence type="ECO:0000256" key="1">
    <source>
        <dbReference type="ARBA" id="ARBA00023002"/>
    </source>
</evidence>
<gene>
    <name evidence="4" type="ORF">G7081_05855</name>
</gene>
<keyword evidence="2" id="KW-0503">Monooxygenase</keyword>
<reference evidence="4 5" key="1">
    <citation type="submission" date="2020-03" db="EMBL/GenBank/DDBJ databases">
        <title>Vagococcus sp. nov., isolated from beetles.</title>
        <authorList>
            <person name="Hyun D.-W."/>
            <person name="Bae J.-W."/>
        </authorList>
    </citation>
    <scope>NUCLEOTIDE SEQUENCE [LARGE SCALE GENOMIC DNA]</scope>
    <source>
        <strain evidence="4 5">HDW17A</strain>
    </source>
</reference>
<dbReference type="InterPro" id="IPR036661">
    <property type="entry name" value="Luciferase-like_sf"/>
</dbReference>
<evidence type="ECO:0000313" key="5">
    <source>
        <dbReference type="Proteomes" id="UP000500890"/>
    </source>
</evidence>
<dbReference type="GO" id="GO:0005829">
    <property type="term" value="C:cytosol"/>
    <property type="evidence" value="ECO:0007669"/>
    <property type="project" value="TreeGrafter"/>
</dbReference>
<name>A0A6G8AQ06_9ENTE</name>
<sequence length="358" mass="39318">MNQSINTLPFFDKSKGMEIGIYSLGDHLRNPHTNKLISAGERINQIKEMAIMADDLGLDVFMLGESHQDGFVSQAHTVILSAIAEATTNIKLSSGASIISTSDPVRVFEDFATMDLLSGGRMEIVGGRASRIGLFELLGYDVKDYEALFEEKFELLLEINRNSHVTWNGQYRAPLNKAHVIPRPLTKSLPIWRAVGGGLSSAAAAGRAGVPMNLAMLGGPAGSFKRTIDVYRESASLAGHDPKTLPITTSGFFYTAPTIDIAMREFYPHVNEGMFQANGQGFSKQAFMHAKDPSSVMNIGSPNEIIEKLISQHELFGSQRYMAQLDFGGIPFEKIKQNIEILATEIMPKVKKYTAEKE</sequence>
<dbReference type="InterPro" id="IPR011251">
    <property type="entry name" value="Luciferase-like_dom"/>
</dbReference>
<protein>
    <submittedName>
        <fullName evidence="4">LLM class flavin-dependent oxidoreductase</fullName>
    </submittedName>
</protein>
<dbReference type="PANTHER" id="PTHR30137">
    <property type="entry name" value="LUCIFERASE-LIKE MONOOXYGENASE"/>
    <property type="match status" value="1"/>
</dbReference>
<dbReference type="InterPro" id="IPR050766">
    <property type="entry name" value="Bact_Lucif_Oxidored"/>
</dbReference>
<accession>A0A6G8AQ06</accession>
<dbReference type="KEGG" id="vah:G7081_05855"/>
<evidence type="ECO:0000259" key="3">
    <source>
        <dbReference type="Pfam" id="PF00296"/>
    </source>
</evidence>
<organism evidence="4 5">
    <name type="scientific">Vagococcus coleopterorum</name>
    <dbReference type="NCBI Taxonomy" id="2714946"/>
    <lineage>
        <taxon>Bacteria</taxon>
        <taxon>Bacillati</taxon>
        <taxon>Bacillota</taxon>
        <taxon>Bacilli</taxon>
        <taxon>Lactobacillales</taxon>
        <taxon>Enterococcaceae</taxon>
        <taxon>Vagococcus</taxon>
    </lineage>
</organism>
<dbReference type="EMBL" id="CP049886">
    <property type="protein sequence ID" value="QIL47015.1"/>
    <property type="molecule type" value="Genomic_DNA"/>
</dbReference>